<organism evidence="11 12">
    <name type="scientific">Paralvinella palmiformis</name>
    <dbReference type="NCBI Taxonomy" id="53620"/>
    <lineage>
        <taxon>Eukaryota</taxon>
        <taxon>Metazoa</taxon>
        <taxon>Spiralia</taxon>
        <taxon>Lophotrochozoa</taxon>
        <taxon>Annelida</taxon>
        <taxon>Polychaeta</taxon>
        <taxon>Sedentaria</taxon>
        <taxon>Canalipalpata</taxon>
        <taxon>Terebellida</taxon>
        <taxon>Terebelliformia</taxon>
        <taxon>Alvinellidae</taxon>
        <taxon>Paralvinella</taxon>
    </lineage>
</organism>
<feature type="domain" description="Caspase family p20" evidence="10">
    <location>
        <begin position="48"/>
        <end position="172"/>
    </location>
</feature>
<dbReference type="InterPro" id="IPR002138">
    <property type="entry name" value="Pept_C14_p10"/>
</dbReference>
<feature type="region of interest" description="Disordered" evidence="8">
    <location>
        <begin position="1"/>
        <end position="23"/>
    </location>
</feature>
<dbReference type="InterPro" id="IPR016129">
    <property type="entry name" value="Caspase_his_AS"/>
</dbReference>
<comment type="similarity">
    <text evidence="1 7">Belongs to the peptidase C14A family.</text>
</comment>
<dbReference type="GO" id="GO:0006508">
    <property type="term" value="P:proteolysis"/>
    <property type="evidence" value="ECO:0007669"/>
    <property type="project" value="UniProtKB-KW"/>
</dbReference>
<keyword evidence="12" id="KW-1185">Reference proteome</keyword>
<dbReference type="AlphaFoldDB" id="A0AAD9ND95"/>
<evidence type="ECO:0000259" key="9">
    <source>
        <dbReference type="PROSITE" id="PS50207"/>
    </source>
</evidence>
<evidence type="ECO:0000256" key="3">
    <source>
        <dbReference type="ARBA" id="ARBA00022703"/>
    </source>
</evidence>
<dbReference type="GO" id="GO:0043525">
    <property type="term" value="P:positive regulation of neuron apoptotic process"/>
    <property type="evidence" value="ECO:0007669"/>
    <property type="project" value="TreeGrafter"/>
</dbReference>
<dbReference type="GO" id="GO:0006915">
    <property type="term" value="P:apoptotic process"/>
    <property type="evidence" value="ECO:0007669"/>
    <property type="project" value="UniProtKB-KW"/>
</dbReference>
<gene>
    <name evidence="11" type="ORF">LSH36_88g00021</name>
</gene>
<protein>
    <recommendedName>
        <fullName evidence="13">Caspase-3</fullName>
    </recommendedName>
</protein>
<dbReference type="InterPro" id="IPR033139">
    <property type="entry name" value="Caspase_cys_AS"/>
</dbReference>
<evidence type="ECO:0000256" key="4">
    <source>
        <dbReference type="ARBA" id="ARBA00022801"/>
    </source>
</evidence>
<dbReference type="EMBL" id="JAODUP010000088">
    <property type="protein sequence ID" value="KAK2162969.1"/>
    <property type="molecule type" value="Genomic_DNA"/>
</dbReference>
<evidence type="ECO:0000256" key="8">
    <source>
        <dbReference type="SAM" id="MobiDB-lite"/>
    </source>
</evidence>
<dbReference type="Pfam" id="PF00656">
    <property type="entry name" value="Peptidase_C14"/>
    <property type="match status" value="1"/>
</dbReference>
<name>A0AAD9ND95_9ANNE</name>
<dbReference type="PROSITE" id="PS01122">
    <property type="entry name" value="CASPASE_CYS"/>
    <property type="match status" value="1"/>
</dbReference>
<keyword evidence="3" id="KW-0053">Apoptosis</keyword>
<evidence type="ECO:0000313" key="11">
    <source>
        <dbReference type="EMBL" id="KAK2162969.1"/>
    </source>
</evidence>
<dbReference type="PROSITE" id="PS50208">
    <property type="entry name" value="CASPASE_P20"/>
    <property type="match status" value="1"/>
</dbReference>
<keyword evidence="4" id="KW-0378">Hydrolase</keyword>
<evidence type="ECO:0000256" key="5">
    <source>
        <dbReference type="ARBA" id="ARBA00022807"/>
    </source>
</evidence>
<dbReference type="SMART" id="SM00115">
    <property type="entry name" value="CASc"/>
    <property type="match status" value="1"/>
</dbReference>
<dbReference type="PROSITE" id="PS01121">
    <property type="entry name" value="CASPASE_HIS"/>
    <property type="match status" value="1"/>
</dbReference>
<dbReference type="GO" id="GO:0005737">
    <property type="term" value="C:cytoplasm"/>
    <property type="evidence" value="ECO:0007669"/>
    <property type="project" value="TreeGrafter"/>
</dbReference>
<accession>A0AAD9ND95</accession>
<dbReference type="FunFam" id="3.40.50.1460:FF:000001">
    <property type="entry name" value="Caspase-3 preproprotein"/>
    <property type="match status" value="1"/>
</dbReference>
<evidence type="ECO:0000256" key="1">
    <source>
        <dbReference type="ARBA" id="ARBA00010134"/>
    </source>
</evidence>
<dbReference type="Proteomes" id="UP001208570">
    <property type="component" value="Unassembled WGS sequence"/>
</dbReference>
<proteinExistence type="inferred from homology"/>
<comment type="caution">
    <text evidence="11">The sequence shown here is derived from an EMBL/GenBank/DDBJ whole genome shotgun (WGS) entry which is preliminary data.</text>
</comment>
<evidence type="ECO:0000256" key="2">
    <source>
        <dbReference type="ARBA" id="ARBA00022670"/>
    </source>
</evidence>
<dbReference type="PRINTS" id="PR00376">
    <property type="entry name" value="IL1BCENZYME"/>
</dbReference>
<dbReference type="InterPro" id="IPR002398">
    <property type="entry name" value="Pept_C14"/>
</dbReference>
<dbReference type="InterPro" id="IPR011600">
    <property type="entry name" value="Pept_C14_caspase"/>
</dbReference>
<keyword evidence="6" id="KW-0865">Zymogen</keyword>
<evidence type="ECO:0000256" key="7">
    <source>
        <dbReference type="RuleBase" id="RU003971"/>
    </source>
</evidence>
<sequence length="285" mass="32588">MAEGAGDKMPLEERTPAEGQDKLDSRLNSLALSSSVDDKYRYHMNHKNRGHFIIINNKNFDSSTNMGNRNGTDEDAANLYQRFKELGFDVKSYNNLKKIQMLKVMTDASRWDHSECDCFGCAMLSHGDEGVVYGTDGQIALDRLIQPFKGPQSYTLRGKPKIFIIQACRGDQLDHGVEVQSDSEVPIEEKVYRIPVEADFVYAYSTVAGYYSWRNSTKGSWFIQAMCKMLKQHAYNMNFVQILTRVNYEVAYEFESNASKESMNKKKQVPSIVSMLTKDLIFNRK</sequence>
<evidence type="ECO:0000313" key="12">
    <source>
        <dbReference type="Proteomes" id="UP001208570"/>
    </source>
</evidence>
<keyword evidence="2" id="KW-0645">Protease</keyword>
<keyword evidence="5" id="KW-0788">Thiol protease</keyword>
<dbReference type="PANTHER" id="PTHR10454:SF232">
    <property type="entry name" value="AT03047P-RELATED"/>
    <property type="match status" value="1"/>
</dbReference>
<dbReference type="SUPFAM" id="SSF52129">
    <property type="entry name" value="Caspase-like"/>
    <property type="match status" value="1"/>
</dbReference>
<dbReference type="InterPro" id="IPR001309">
    <property type="entry name" value="Pept_C14_p20"/>
</dbReference>
<dbReference type="GO" id="GO:0004197">
    <property type="term" value="F:cysteine-type endopeptidase activity"/>
    <property type="evidence" value="ECO:0007669"/>
    <property type="project" value="InterPro"/>
</dbReference>
<dbReference type="InterPro" id="IPR029030">
    <property type="entry name" value="Caspase-like_dom_sf"/>
</dbReference>
<feature type="domain" description="Caspase family p10" evidence="9">
    <location>
        <begin position="190"/>
        <end position="284"/>
    </location>
</feature>
<dbReference type="PANTHER" id="PTHR10454">
    <property type="entry name" value="CASPASE"/>
    <property type="match status" value="1"/>
</dbReference>
<dbReference type="CDD" id="cd00032">
    <property type="entry name" value="CASc"/>
    <property type="match status" value="1"/>
</dbReference>
<dbReference type="Gene3D" id="3.40.50.1460">
    <property type="match status" value="1"/>
</dbReference>
<dbReference type="PROSITE" id="PS50207">
    <property type="entry name" value="CASPASE_P10"/>
    <property type="match status" value="1"/>
</dbReference>
<reference evidence="11" key="1">
    <citation type="journal article" date="2023" name="Mol. Biol. Evol.">
        <title>Third-Generation Sequencing Reveals the Adaptive Role of the Epigenome in Three Deep-Sea Polychaetes.</title>
        <authorList>
            <person name="Perez M."/>
            <person name="Aroh O."/>
            <person name="Sun Y."/>
            <person name="Lan Y."/>
            <person name="Juniper S.K."/>
            <person name="Young C.R."/>
            <person name="Angers B."/>
            <person name="Qian P.Y."/>
        </authorList>
    </citation>
    <scope>NUCLEOTIDE SEQUENCE</scope>
    <source>
        <strain evidence="11">P08H-3</strain>
    </source>
</reference>
<evidence type="ECO:0008006" key="13">
    <source>
        <dbReference type="Google" id="ProtNLM"/>
    </source>
</evidence>
<evidence type="ECO:0000259" key="10">
    <source>
        <dbReference type="PROSITE" id="PS50208"/>
    </source>
</evidence>
<evidence type="ECO:0000256" key="6">
    <source>
        <dbReference type="ARBA" id="ARBA00023145"/>
    </source>
</evidence>
<dbReference type="InterPro" id="IPR015917">
    <property type="entry name" value="Pept_C14A"/>
</dbReference>